<dbReference type="InterPro" id="IPR009018">
    <property type="entry name" value="Signal_recog_particle_SRP9/14"/>
</dbReference>
<gene>
    <name evidence="11" type="ORF">NAEGRDRAFT_31606</name>
</gene>
<keyword evidence="6 9" id="KW-0733">Signal recognition particle</keyword>
<evidence type="ECO:0000256" key="2">
    <source>
        <dbReference type="ARBA" id="ARBA00009193"/>
    </source>
</evidence>
<evidence type="ECO:0000256" key="1">
    <source>
        <dbReference type="ARBA" id="ARBA00004496"/>
    </source>
</evidence>
<dbReference type="PANTHER" id="PTHR12834">
    <property type="entry name" value="SIGNAL RECOGNITION PARTICLE 9 KDA PROTEIN"/>
    <property type="match status" value="1"/>
</dbReference>
<evidence type="ECO:0000256" key="8">
    <source>
        <dbReference type="ARBA" id="ARBA00045462"/>
    </source>
</evidence>
<evidence type="ECO:0000256" key="5">
    <source>
        <dbReference type="ARBA" id="ARBA00022884"/>
    </source>
</evidence>
<dbReference type="RefSeq" id="XP_002680231.1">
    <property type="nucleotide sequence ID" value="XM_002680185.1"/>
</dbReference>
<organism evidence="12">
    <name type="scientific">Naegleria gruberi</name>
    <name type="common">Amoeba</name>
    <dbReference type="NCBI Taxonomy" id="5762"/>
    <lineage>
        <taxon>Eukaryota</taxon>
        <taxon>Discoba</taxon>
        <taxon>Heterolobosea</taxon>
        <taxon>Tetramitia</taxon>
        <taxon>Eutetramitia</taxon>
        <taxon>Vahlkampfiidae</taxon>
        <taxon>Naegleria</taxon>
    </lineage>
</organism>
<dbReference type="VEuPathDB" id="AmoebaDB:NAEGRDRAFT_31606"/>
<dbReference type="InParanoid" id="D2V6R7"/>
<dbReference type="Gene3D" id="3.30.720.10">
    <property type="entry name" value="Signal recognition particle alu RNA binding heterodimer, srp9/1"/>
    <property type="match status" value="1"/>
</dbReference>
<dbReference type="GO" id="GO:0005786">
    <property type="term" value="C:signal recognition particle, endoplasmic reticulum targeting"/>
    <property type="evidence" value="ECO:0007669"/>
    <property type="project" value="UniProtKB-KW"/>
</dbReference>
<evidence type="ECO:0000259" key="10">
    <source>
        <dbReference type="Pfam" id="PF05486"/>
    </source>
</evidence>
<keyword evidence="7 9" id="KW-0687">Ribonucleoprotein</keyword>
<keyword evidence="12" id="KW-1185">Reference proteome</keyword>
<evidence type="ECO:0000256" key="3">
    <source>
        <dbReference type="ARBA" id="ARBA00020414"/>
    </source>
</evidence>
<dbReference type="InterPro" id="IPR039432">
    <property type="entry name" value="SRP9_dom"/>
</dbReference>
<dbReference type="InterPro" id="IPR039914">
    <property type="entry name" value="SRP9-like"/>
</dbReference>
<dbReference type="InterPro" id="IPR008832">
    <property type="entry name" value="SRP9"/>
</dbReference>
<evidence type="ECO:0000256" key="7">
    <source>
        <dbReference type="ARBA" id="ARBA00023274"/>
    </source>
</evidence>
<dbReference type="PANTHER" id="PTHR12834:SF12">
    <property type="entry name" value="SIGNAL RECOGNITION PARTICLE 9 KDA PROTEIN"/>
    <property type="match status" value="1"/>
</dbReference>
<dbReference type="GeneID" id="8849120"/>
<comment type="similarity">
    <text evidence="2 9">Belongs to the SRP9 family.</text>
</comment>
<dbReference type="KEGG" id="ngr:NAEGRDRAFT_31606"/>
<dbReference type="eggNOG" id="KOG3465">
    <property type="taxonomic scope" value="Eukaryota"/>
</dbReference>
<comment type="function">
    <text evidence="8 9">Component of the signal recognition particle (SRP) complex, a ribonucleoprotein complex that mediates the cotranslational targeting of secretory and membrane proteins to the endoplasmic reticulum (ER). SRP9 together with SRP14 and the Alu portion of the SRP RNA, constitutes the elongation arrest domain of SRP. The complex of SRP9 and SRP14 is required for SRP RNA binding.</text>
</comment>
<evidence type="ECO:0000313" key="11">
    <source>
        <dbReference type="EMBL" id="EFC47487.1"/>
    </source>
</evidence>
<dbReference type="STRING" id="5762.D2V6R7"/>
<dbReference type="AlphaFoldDB" id="D2V6R7"/>
<comment type="subcellular location">
    <subcellularLocation>
        <location evidence="1 9">Cytoplasm</location>
    </subcellularLocation>
</comment>
<protein>
    <recommendedName>
        <fullName evidence="3 9">Signal recognition particle 9 kDa protein</fullName>
        <shortName evidence="9">SRP9</shortName>
    </recommendedName>
</protein>
<dbReference type="OMA" id="YYQVWEE"/>
<name>D2V6R7_NAEGR</name>
<sequence>MSATTTKNNNTYKCQSMDEFISKTEALFNQFPNDTRYVMKFSNKKGKMSLKTTNDTYVVKYCTDQASDLQHLEKLNNFVMTVTTSKSKLLENY</sequence>
<evidence type="ECO:0000256" key="4">
    <source>
        <dbReference type="ARBA" id="ARBA00022490"/>
    </source>
</evidence>
<dbReference type="GO" id="GO:0006614">
    <property type="term" value="P:SRP-dependent cotranslational protein targeting to membrane"/>
    <property type="evidence" value="ECO:0007669"/>
    <property type="project" value="InterPro"/>
</dbReference>
<dbReference type="Pfam" id="PF05486">
    <property type="entry name" value="SRP9-21"/>
    <property type="match status" value="1"/>
</dbReference>
<evidence type="ECO:0000313" key="12">
    <source>
        <dbReference type="Proteomes" id="UP000006671"/>
    </source>
</evidence>
<dbReference type="Proteomes" id="UP000006671">
    <property type="component" value="Unassembled WGS sequence"/>
</dbReference>
<dbReference type="OrthoDB" id="360923at2759"/>
<keyword evidence="4 9" id="KW-0963">Cytoplasm</keyword>
<reference evidence="11 12" key="1">
    <citation type="journal article" date="2010" name="Cell">
        <title>The genome of Naegleria gruberi illuminates early eukaryotic versatility.</title>
        <authorList>
            <person name="Fritz-Laylin L.K."/>
            <person name="Prochnik S.E."/>
            <person name="Ginger M.L."/>
            <person name="Dacks J.B."/>
            <person name="Carpenter M.L."/>
            <person name="Field M.C."/>
            <person name="Kuo A."/>
            <person name="Paredez A."/>
            <person name="Chapman J."/>
            <person name="Pham J."/>
            <person name="Shu S."/>
            <person name="Neupane R."/>
            <person name="Cipriano M."/>
            <person name="Mancuso J."/>
            <person name="Tu H."/>
            <person name="Salamov A."/>
            <person name="Lindquist E."/>
            <person name="Shapiro H."/>
            <person name="Lucas S."/>
            <person name="Grigoriev I.V."/>
            <person name="Cande W.Z."/>
            <person name="Fulton C."/>
            <person name="Rokhsar D.S."/>
            <person name="Dawson S.C."/>
        </authorList>
    </citation>
    <scope>NUCLEOTIDE SEQUENCE [LARGE SCALE GENOMIC DNA]</scope>
    <source>
        <strain evidence="11 12">NEG-M</strain>
    </source>
</reference>
<dbReference type="EMBL" id="GG738854">
    <property type="protein sequence ID" value="EFC47487.1"/>
    <property type="molecule type" value="Genomic_DNA"/>
</dbReference>
<keyword evidence="5 9" id="KW-0694">RNA-binding</keyword>
<accession>D2V6R7</accession>
<dbReference type="SUPFAM" id="SSF54762">
    <property type="entry name" value="Signal recognition particle alu RNA binding heterodimer, SRP9/14"/>
    <property type="match status" value="1"/>
</dbReference>
<dbReference type="GO" id="GO:0045900">
    <property type="term" value="P:negative regulation of translational elongation"/>
    <property type="evidence" value="ECO:0007669"/>
    <property type="project" value="InterPro"/>
</dbReference>
<dbReference type="GO" id="GO:0008312">
    <property type="term" value="F:7S RNA binding"/>
    <property type="evidence" value="ECO:0007669"/>
    <property type="project" value="InterPro"/>
</dbReference>
<evidence type="ECO:0000256" key="9">
    <source>
        <dbReference type="PIRNR" id="PIRNR017029"/>
    </source>
</evidence>
<proteinExistence type="inferred from homology"/>
<feature type="domain" description="SRP9" evidence="10">
    <location>
        <begin position="15"/>
        <end position="77"/>
    </location>
</feature>
<dbReference type="PIRSF" id="PIRSF017029">
    <property type="entry name" value="Signal_recog_particle_SRP9"/>
    <property type="match status" value="1"/>
</dbReference>
<evidence type="ECO:0000256" key="6">
    <source>
        <dbReference type="ARBA" id="ARBA00023135"/>
    </source>
</evidence>